<dbReference type="EMBL" id="LAZR01024400">
    <property type="protein sequence ID" value="KKL75271.1"/>
    <property type="molecule type" value="Genomic_DNA"/>
</dbReference>
<protein>
    <recommendedName>
        <fullName evidence="1">DUF7352 domain-containing protein</fullName>
    </recommendedName>
</protein>
<sequence length="91" mass="10460">MKAIWKYTLPIADWQQLEMPKGSKILSVVAQYNLPVVYALVDTEESMMERRLVWIRGTGHCVDGLNTEDWIATLVTMGGQLVWHVFIELQP</sequence>
<dbReference type="AlphaFoldDB" id="A0A0F9FA01"/>
<reference evidence="2" key="1">
    <citation type="journal article" date="2015" name="Nature">
        <title>Complex archaea that bridge the gap between prokaryotes and eukaryotes.</title>
        <authorList>
            <person name="Spang A."/>
            <person name="Saw J.H."/>
            <person name="Jorgensen S.L."/>
            <person name="Zaremba-Niedzwiedzka K."/>
            <person name="Martijn J."/>
            <person name="Lind A.E."/>
            <person name="van Eijk R."/>
            <person name="Schleper C."/>
            <person name="Guy L."/>
            <person name="Ettema T.J."/>
        </authorList>
    </citation>
    <scope>NUCLEOTIDE SEQUENCE</scope>
</reference>
<proteinExistence type="predicted"/>
<evidence type="ECO:0000313" key="2">
    <source>
        <dbReference type="EMBL" id="KKL75271.1"/>
    </source>
</evidence>
<dbReference type="Pfam" id="PF24043">
    <property type="entry name" value="DUF7352"/>
    <property type="match status" value="1"/>
</dbReference>
<dbReference type="InterPro" id="IPR055776">
    <property type="entry name" value="DUF7352"/>
</dbReference>
<feature type="domain" description="DUF7352" evidence="1">
    <location>
        <begin position="1"/>
        <end position="88"/>
    </location>
</feature>
<accession>A0A0F9FA01</accession>
<name>A0A0F9FA01_9ZZZZ</name>
<gene>
    <name evidence="2" type="ORF">LCGC14_2056590</name>
</gene>
<evidence type="ECO:0000259" key="1">
    <source>
        <dbReference type="Pfam" id="PF24043"/>
    </source>
</evidence>
<comment type="caution">
    <text evidence="2">The sequence shown here is derived from an EMBL/GenBank/DDBJ whole genome shotgun (WGS) entry which is preliminary data.</text>
</comment>
<organism evidence="2">
    <name type="scientific">marine sediment metagenome</name>
    <dbReference type="NCBI Taxonomy" id="412755"/>
    <lineage>
        <taxon>unclassified sequences</taxon>
        <taxon>metagenomes</taxon>
        <taxon>ecological metagenomes</taxon>
    </lineage>
</organism>